<dbReference type="EMBL" id="JAVBIK010000001">
    <property type="protein sequence ID" value="MDT7518376.1"/>
    <property type="molecule type" value="Genomic_DNA"/>
</dbReference>
<dbReference type="RefSeq" id="WP_313874144.1">
    <property type="nucleotide sequence ID" value="NZ_JAVBIK010000001.1"/>
</dbReference>
<evidence type="ECO:0000259" key="1">
    <source>
        <dbReference type="Pfam" id="PF26621"/>
    </source>
</evidence>
<organism evidence="2 3">
    <name type="scientific">Rhodoferax potami</name>
    <dbReference type="NCBI Taxonomy" id="3068338"/>
    <lineage>
        <taxon>Bacteria</taxon>
        <taxon>Pseudomonadati</taxon>
        <taxon>Pseudomonadota</taxon>
        <taxon>Betaproteobacteria</taxon>
        <taxon>Burkholderiales</taxon>
        <taxon>Comamonadaceae</taxon>
        <taxon>Rhodoferax</taxon>
    </lineage>
</organism>
<dbReference type="NCBIfam" id="NF047641">
    <property type="entry name" value="FFLEE_fam"/>
    <property type="match status" value="1"/>
</dbReference>
<keyword evidence="3" id="KW-1185">Reference proteome</keyword>
<evidence type="ECO:0000313" key="2">
    <source>
        <dbReference type="EMBL" id="MDT7518376.1"/>
    </source>
</evidence>
<gene>
    <name evidence="2" type="ORF">RAE19_06465</name>
</gene>
<protein>
    <recommendedName>
        <fullName evidence="1">DUF8198 domain-containing protein</fullName>
    </recommendedName>
</protein>
<comment type="caution">
    <text evidence="2">The sequence shown here is derived from an EMBL/GenBank/DDBJ whole genome shotgun (WGS) entry which is preliminary data.</text>
</comment>
<dbReference type="InterPro" id="IPR058511">
    <property type="entry name" value="DUF8198"/>
</dbReference>
<dbReference type="Pfam" id="PF26621">
    <property type="entry name" value="DUF8198"/>
    <property type="match status" value="1"/>
</dbReference>
<accession>A0ABU3KLH9</accession>
<dbReference type="Proteomes" id="UP001321700">
    <property type="component" value="Unassembled WGS sequence"/>
</dbReference>
<reference evidence="2 3" key="1">
    <citation type="submission" date="2023-08" db="EMBL/GenBank/DDBJ databases">
        <title>Rhodoferax potami sp. nov. and Rhodoferax mekongensis sp. nov., isolated from the Mekong River in Thailand.</title>
        <authorList>
            <person name="Kitikhun S."/>
            <person name="Charoenyingcharoen P."/>
            <person name="Siriarchawattana P."/>
            <person name="Likhitrattanapisal S."/>
            <person name="Nilsakha T."/>
            <person name="Chanpet A."/>
            <person name="Rattanawaree P."/>
            <person name="Ingsriswang S."/>
        </authorList>
    </citation>
    <scope>NUCLEOTIDE SEQUENCE [LARGE SCALE GENOMIC DNA]</scope>
    <source>
        <strain evidence="2 3">TBRC 17660</strain>
    </source>
</reference>
<dbReference type="InterPro" id="IPR058063">
    <property type="entry name" value="FFLEE_fam"/>
</dbReference>
<sequence length="208" mass="23894">MKNHKGADQIHRAFHEIALLRSSNESHPSRSVTLRAVKAYQSKRFQETYHDLLASEAYGPACDFFLTEIYGDQDFSQRDREFERIAKSIERMFTRNILEVAIDLTELHALTELLDTKMAKAIESLGYKPRQVPLDNATYAVAWRVSGLSAQRTQQLRMVLDLGKRLERITTMRGIRMTLRAMRLPARAANLSALQAFLEKGFETFSEL</sequence>
<evidence type="ECO:0000313" key="3">
    <source>
        <dbReference type="Proteomes" id="UP001321700"/>
    </source>
</evidence>
<proteinExistence type="predicted"/>
<name>A0ABU3KLH9_9BURK</name>
<feature type="domain" description="DUF8198" evidence="1">
    <location>
        <begin position="23"/>
        <end position="207"/>
    </location>
</feature>